<dbReference type="GO" id="GO:0004799">
    <property type="term" value="F:thymidylate synthase activity"/>
    <property type="evidence" value="ECO:0007669"/>
    <property type="project" value="TreeGrafter"/>
</dbReference>
<dbReference type="GO" id="GO:0070402">
    <property type="term" value="F:NADPH binding"/>
    <property type="evidence" value="ECO:0007669"/>
    <property type="project" value="TreeGrafter"/>
</dbReference>
<dbReference type="GO" id="GO:0050660">
    <property type="term" value="F:flavin adenine dinucleotide binding"/>
    <property type="evidence" value="ECO:0007669"/>
    <property type="project" value="InterPro"/>
</dbReference>
<dbReference type="Pfam" id="PF02511">
    <property type="entry name" value="Thy1"/>
    <property type="match status" value="1"/>
</dbReference>
<dbReference type="Gene3D" id="3.30.1360.170">
    <property type="match status" value="1"/>
</dbReference>
<protein>
    <submittedName>
        <fullName evidence="1">ThyX-like thymidylate synthase</fullName>
    </submittedName>
</protein>
<sequence>MKKLNNGALKVDGLLYDEGYVILHDTLGTDLTVVNAARVSYDKKSTEFTEKDKKLIDFLAREGHTSPFRHAMLQFEVYSPLMVARQHWKYLTGSSFTVAEGDNMQAWNESSRRYVTEQPTFYIPYADEWRSAPENSKQGSGEPINYDIGYDLTNELLNLVEDGERLYEQALEQGVCAEQARLFLPAYGMFVRYYWTASLQSVCHFLNQRLAHDSQVEIQEYAKAVWELAKEKFPISVEKLVTEVN</sequence>
<dbReference type="Proteomes" id="UP000325508">
    <property type="component" value="Segment"/>
</dbReference>
<dbReference type="PROSITE" id="PS51331">
    <property type="entry name" value="THYX"/>
    <property type="match status" value="1"/>
</dbReference>
<dbReference type="InterPro" id="IPR003669">
    <property type="entry name" value="Thymidylate_synthase_ThyX"/>
</dbReference>
<accession>A0A5J6T412</accession>
<dbReference type="GO" id="GO:0006231">
    <property type="term" value="P:dTMP biosynthetic process"/>
    <property type="evidence" value="ECO:0007669"/>
    <property type="project" value="InterPro"/>
</dbReference>
<keyword evidence="2" id="KW-1185">Reference proteome</keyword>
<dbReference type="PANTHER" id="PTHR34934">
    <property type="entry name" value="FLAVIN-DEPENDENT THYMIDYLATE SYNTHASE"/>
    <property type="match status" value="1"/>
</dbReference>
<dbReference type="GO" id="GO:0050797">
    <property type="term" value="F:thymidylate synthase (FAD) activity"/>
    <property type="evidence" value="ECO:0007669"/>
    <property type="project" value="InterPro"/>
</dbReference>
<dbReference type="NCBIfam" id="TIGR02170">
    <property type="entry name" value="thyX"/>
    <property type="match status" value="1"/>
</dbReference>
<evidence type="ECO:0000313" key="1">
    <source>
        <dbReference type="EMBL" id="QFG05184.1"/>
    </source>
</evidence>
<evidence type="ECO:0000313" key="2">
    <source>
        <dbReference type="Proteomes" id="UP000325508"/>
    </source>
</evidence>
<dbReference type="CDD" id="cd20175">
    <property type="entry name" value="ThyX"/>
    <property type="match status" value="1"/>
</dbReference>
<dbReference type="EMBL" id="MN176220">
    <property type="protein sequence ID" value="QFG05184.1"/>
    <property type="molecule type" value="Genomic_DNA"/>
</dbReference>
<organism evidence="1 2">
    <name type="scientific">Bacillus phage 019DV002</name>
    <dbReference type="NCBI Taxonomy" id="2601653"/>
    <lineage>
        <taxon>Viruses</taxon>
        <taxon>Duplodnaviria</taxon>
        <taxon>Heunggongvirae</taxon>
        <taxon>Uroviricota</taxon>
        <taxon>Caudoviricetes</taxon>
        <taxon>Ehrlichviridae</taxon>
        <taxon>Gettysburgvirus</taxon>
        <taxon>Gettysburgvirus gv019DV002</taxon>
    </lineage>
</organism>
<gene>
    <name evidence="1" type="primary">41</name>
    <name evidence="1" type="ORF">019DV002_41</name>
</gene>
<dbReference type="PANTHER" id="PTHR34934:SF1">
    <property type="entry name" value="FLAVIN-DEPENDENT THYMIDYLATE SYNTHASE"/>
    <property type="match status" value="1"/>
</dbReference>
<proteinExistence type="predicted"/>
<dbReference type="SUPFAM" id="SSF69796">
    <property type="entry name" value="Thymidylate synthase-complementing protein Thy1"/>
    <property type="match status" value="1"/>
</dbReference>
<name>A0A5J6T412_9CAUD</name>
<reference evidence="1 2" key="1">
    <citation type="submission" date="2019-07" db="EMBL/GenBank/DDBJ databases">
        <authorList>
            <person name="Loney R.E."/>
            <person name="Krukonis G.P."/>
            <person name="Delesalle V.A."/>
        </authorList>
    </citation>
    <scope>NUCLEOTIDE SEQUENCE [LARGE SCALE GENOMIC DNA]</scope>
</reference>
<dbReference type="InterPro" id="IPR036098">
    <property type="entry name" value="Thymidylate_synthase_ThyX_sf"/>
</dbReference>